<name>A0A645JQZ5_9ZZZZ</name>
<protein>
    <submittedName>
        <fullName evidence="1">Uncharacterized protein</fullName>
    </submittedName>
</protein>
<gene>
    <name evidence="1" type="ORF">SDC9_209669</name>
</gene>
<proteinExistence type="predicted"/>
<sequence>MRKVLFKPRDDELPRLFKHDAEGLRFFLKAFRTLDAQFCHQRAGFVVKPGMKNPAVPAADAKGRVRLFFQYADRRPILFRNFPRNGVSHRAGSDDQHIKIHYLLSSIR</sequence>
<evidence type="ECO:0000313" key="1">
    <source>
        <dbReference type="EMBL" id="MPN61923.1"/>
    </source>
</evidence>
<comment type="caution">
    <text evidence="1">The sequence shown here is derived from an EMBL/GenBank/DDBJ whole genome shotgun (WGS) entry which is preliminary data.</text>
</comment>
<dbReference type="EMBL" id="VSSQ01139223">
    <property type="protein sequence ID" value="MPN61923.1"/>
    <property type="molecule type" value="Genomic_DNA"/>
</dbReference>
<reference evidence="1" key="1">
    <citation type="submission" date="2019-08" db="EMBL/GenBank/DDBJ databases">
        <authorList>
            <person name="Kucharzyk K."/>
            <person name="Murdoch R.W."/>
            <person name="Higgins S."/>
            <person name="Loffler F."/>
        </authorList>
    </citation>
    <scope>NUCLEOTIDE SEQUENCE</scope>
</reference>
<accession>A0A645JQZ5</accession>
<dbReference type="AlphaFoldDB" id="A0A645JQZ5"/>
<organism evidence="1">
    <name type="scientific">bioreactor metagenome</name>
    <dbReference type="NCBI Taxonomy" id="1076179"/>
    <lineage>
        <taxon>unclassified sequences</taxon>
        <taxon>metagenomes</taxon>
        <taxon>ecological metagenomes</taxon>
    </lineage>
</organism>